<feature type="domain" description="Fanconi anemia complex subunit FancL WD-repeat containing" evidence="1">
    <location>
        <begin position="13"/>
        <end position="97"/>
    </location>
</feature>
<evidence type="ECO:0000259" key="1">
    <source>
        <dbReference type="Pfam" id="PF09765"/>
    </source>
</evidence>
<evidence type="ECO:0000259" key="2">
    <source>
        <dbReference type="Pfam" id="PF11793"/>
    </source>
</evidence>
<dbReference type="InterPro" id="IPR013083">
    <property type="entry name" value="Znf_RING/FYVE/PHD"/>
</dbReference>
<dbReference type="SUPFAM" id="SSF57903">
    <property type="entry name" value="FYVE/PHD zinc finger"/>
    <property type="match status" value="1"/>
</dbReference>
<dbReference type="PANTHER" id="PTHR13206">
    <property type="entry name" value="UBIQUITIN LIGASE PROTEIN PHF9 FANCONI ANEMIA GROUP L PROTEIN"/>
    <property type="match status" value="1"/>
</dbReference>
<dbReference type="InterPro" id="IPR019162">
    <property type="entry name" value="FancL_WD-rpt_cont_dom"/>
</dbReference>
<proteinExistence type="predicted"/>
<keyword evidence="6" id="KW-1185">Reference proteome</keyword>
<protein>
    <recommendedName>
        <fullName evidence="7">RING-type domain-containing protein</fullName>
    </recommendedName>
</protein>
<dbReference type="InterPro" id="IPR043898">
    <property type="entry name" value="FANCL_d2"/>
</dbReference>
<dbReference type="STRING" id="7375.A0A0L0C0M5"/>
<dbReference type="SMART" id="SM01197">
    <property type="entry name" value="FANCL_C"/>
    <property type="match status" value="1"/>
</dbReference>
<dbReference type="Pfam" id="PF09765">
    <property type="entry name" value="FANCL_d1"/>
    <property type="match status" value="1"/>
</dbReference>
<name>A0A0L0C0M5_LUCCU</name>
<dbReference type="InterPro" id="IPR026850">
    <property type="entry name" value="FANCL_C"/>
</dbReference>
<dbReference type="Gene3D" id="3.30.457.30">
    <property type="match status" value="1"/>
</dbReference>
<evidence type="ECO:0000313" key="6">
    <source>
        <dbReference type="Proteomes" id="UP000037069"/>
    </source>
</evidence>
<dbReference type="GO" id="GO:0006513">
    <property type="term" value="P:protein monoubiquitination"/>
    <property type="evidence" value="ECO:0007669"/>
    <property type="project" value="TreeGrafter"/>
</dbReference>
<evidence type="ECO:0000259" key="3">
    <source>
        <dbReference type="Pfam" id="PF18890"/>
    </source>
</evidence>
<organism evidence="5 6">
    <name type="scientific">Lucilia cuprina</name>
    <name type="common">Green bottle fly</name>
    <name type="synonym">Australian sheep blowfly</name>
    <dbReference type="NCBI Taxonomy" id="7375"/>
    <lineage>
        <taxon>Eukaryota</taxon>
        <taxon>Metazoa</taxon>
        <taxon>Ecdysozoa</taxon>
        <taxon>Arthropoda</taxon>
        <taxon>Hexapoda</taxon>
        <taxon>Insecta</taxon>
        <taxon>Pterygota</taxon>
        <taxon>Neoptera</taxon>
        <taxon>Endopterygota</taxon>
        <taxon>Diptera</taxon>
        <taxon>Brachycera</taxon>
        <taxon>Muscomorpha</taxon>
        <taxon>Oestroidea</taxon>
        <taxon>Calliphoridae</taxon>
        <taxon>Luciliinae</taxon>
        <taxon>Lucilia</taxon>
    </lineage>
</organism>
<dbReference type="AlphaFoldDB" id="A0A0L0C0M5"/>
<dbReference type="Pfam" id="PF18891">
    <property type="entry name" value="FANCL_d3"/>
    <property type="match status" value="1"/>
</dbReference>
<feature type="domain" description="FANCL UBC-like" evidence="3">
    <location>
        <begin position="116"/>
        <end position="198"/>
    </location>
</feature>
<dbReference type="InterPro" id="IPR026848">
    <property type="entry name" value="Fancl"/>
</dbReference>
<gene>
    <name evidence="5" type="ORF">FF38_11800</name>
</gene>
<evidence type="ECO:0000259" key="4">
    <source>
        <dbReference type="Pfam" id="PF18891"/>
    </source>
</evidence>
<dbReference type="GO" id="GO:0043240">
    <property type="term" value="C:Fanconi anaemia nuclear complex"/>
    <property type="evidence" value="ECO:0007669"/>
    <property type="project" value="InterPro"/>
</dbReference>
<dbReference type="Gene3D" id="3.30.457.40">
    <property type="match status" value="1"/>
</dbReference>
<dbReference type="Pfam" id="PF18890">
    <property type="entry name" value="FANCL_d2"/>
    <property type="match status" value="1"/>
</dbReference>
<dbReference type="OrthoDB" id="10263265at2759"/>
<dbReference type="PANTHER" id="PTHR13206:SF0">
    <property type="entry name" value="E3 UBIQUITIN-PROTEIN LIGASE FANCL"/>
    <property type="match status" value="1"/>
</dbReference>
<comment type="caution">
    <text evidence="5">The sequence shown here is derived from an EMBL/GenBank/DDBJ whole genome shotgun (WGS) entry which is preliminary data.</text>
</comment>
<dbReference type="Pfam" id="PF11793">
    <property type="entry name" value="FANCL_C"/>
    <property type="match status" value="1"/>
</dbReference>
<evidence type="ECO:0000313" key="5">
    <source>
        <dbReference type="EMBL" id="KNC24989.1"/>
    </source>
</evidence>
<dbReference type="InterPro" id="IPR043003">
    <property type="entry name" value="FANCL_d3_sf"/>
</dbReference>
<dbReference type="GO" id="GO:0036297">
    <property type="term" value="P:interstrand cross-link repair"/>
    <property type="evidence" value="ECO:0007669"/>
    <property type="project" value="InterPro"/>
</dbReference>
<dbReference type="CDD" id="cd23785">
    <property type="entry name" value="DRWD-C_DmFANCL"/>
    <property type="match status" value="1"/>
</dbReference>
<dbReference type="Proteomes" id="UP000037069">
    <property type="component" value="Unassembled WGS sequence"/>
</dbReference>
<reference evidence="5 6" key="1">
    <citation type="journal article" date="2015" name="Nat. Commun.">
        <title>Lucilia cuprina genome unlocks parasitic fly biology to underpin future interventions.</title>
        <authorList>
            <person name="Anstead C.A."/>
            <person name="Korhonen P.K."/>
            <person name="Young N.D."/>
            <person name="Hall R.S."/>
            <person name="Jex A.R."/>
            <person name="Murali S.C."/>
            <person name="Hughes D.S."/>
            <person name="Lee S.F."/>
            <person name="Perry T."/>
            <person name="Stroehlein A.J."/>
            <person name="Ansell B.R."/>
            <person name="Breugelmans B."/>
            <person name="Hofmann A."/>
            <person name="Qu J."/>
            <person name="Dugan S."/>
            <person name="Lee S.L."/>
            <person name="Chao H."/>
            <person name="Dinh H."/>
            <person name="Han Y."/>
            <person name="Doddapaneni H.V."/>
            <person name="Worley K.C."/>
            <person name="Muzny D.M."/>
            <person name="Ioannidis P."/>
            <person name="Waterhouse R.M."/>
            <person name="Zdobnov E.M."/>
            <person name="James P.J."/>
            <person name="Bagnall N.H."/>
            <person name="Kotze A.C."/>
            <person name="Gibbs R.A."/>
            <person name="Richards S."/>
            <person name="Batterham P."/>
            <person name="Gasser R.B."/>
        </authorList>
    </citation>
    <scope>NUCLEOTIDE SEQUENCE [LARGE SCALE GENOMIC DNA]</scope>
    <source>
        <strain evidence="5 6">LS</strain>
        <tissue evidence="5">Full body</tissue>
    </source>
</reference>
<dbReference type="GO" id="GO:0061630">
    <property type="term" value="F:ubiquitin protein ligase activity"/>
    <property type="evidence" value="ECO:0007669"/>
    <property type="project" value="TreeGrafter"/>
</dbReference>
<dbReference type="EMBL" id="JRES01001160">
    <property type="protein sequence ID" value="KNC24989.1"/>
    <property type="molecule type" value="Genomic_DNA"/>
</dbReference>
<dbReference type="Gene3D" id="3.10.110.20">
    <property type="entry name" value="RWD domain-like"/>
    <property type="match status" value="1"/>
</dbReference>
<evidence type="ECO:0008006" key="7">
    <source>
        <dbReference type="Google" id="ProtNLM"/>
    </source>
</evidence>
<accession>A0A0L0C0M5</accession>
<dbReference type="CDD" id="cd22891">
    <property type="entry name" value="DRWD-N_DmFANCL"/>
    <property type="match status" value="1"/>
</dbReference>
<feature type="domain" description="FANCL C-terminal" evidence="2">
    <location>
        <begin position="310"/>
        <end position="374"/>
    </location>
</feature>
<sequence>MNEYTDELTVEDTSLLKYPGLVMSQSSNNKTILQGTIKVKNIWLNIKIICPNFPHIHNFQLQVQQCFNIKTYTSANLDVSINWTVDELIENLPVLMQASISANQILTNVKDDSQTNIYAEIAKLYAPSEYEILLNDSCSLVRFKRFSQNEQHFLEVALPSLKLLDHSLPTCIDWHEMLGKASSLTMLLQQYINFLDDLRPFYENFTDIDELCHVVQPPLPNTKANWRLFVLKDKVYLKLQFADPFSPLSSMSVHIIGPTQEVTHLRRIYSEGLRDWDGDLDVHKNLLRIFDLCFFPMTPAEDSQTASQFCNICYCYKLENGEIPIVSCDNNHCSLIFHAVCLKEWFNTLADGKTFLDVAFGACPFCKAKLSTSFQEILS</sequence>
<dbReference type="InterPro" id="IPR011011">
    <property type="entry name" value="Znf_FYVE_PHD"/>
</dbReference>
<feature type="domain" description="FANCL UBC-like" evidence="4">
    <location>
        <begin position="200"/>
        <end position="297"/>
    </location>
</feature>
<dbReference type="Gene3D" id="3.30.40.10">
    <property type="entry name" value="Zinc/RING finger domain, C3HC4 (zinc finger)"/>
    <property type="match status" value="1"/>
</dbReference>
<dbReference type="OMA" id="GLCPFCK"/>
<dbReference type="InterPro" id="IPR044037">
    <property type="entry name" value="FANCL_d3"/>
</dbReference>